<sequence length="282" mass="32123">MSAGTKSGEKSLVSAWQDPSLSTEPGLIGRLLLFLASEDIRVGFEECGGYLAKYLLGRDDLYWRIFSQQRYILERHWGQSYPEYEAMCDLETTAAIELGNKVGLLFHKVNELSKMASEEAKPLDLEIESGIRELETQYSPILRMTRISTAPRTPLLRTADAAVISLYFVKLYHFRLMLSDHTQATPPHIISAMTELMNIAHRAFGEPDYWGHEVFQLPLFMAGVETKDRIHVEWILSKITRLRFRTALSQIISIQDLTGTRLSIARIRQILEDPVVSDTAVY</sequence>
<name>A0A7R7XC50_9EURO</name>
<dbReference type="OrthoDB" id="4356994at2759"/>
<reference evidence="1" key="2">
    <citation type="submission" date="2021-02" db="EMBL/GenBank/DDBJ databases">
        <title>Aspergillus puulaauensis MK2 genome sequence.</title>
        <authorList>
            <person name="Futagami T."/>
            <person name="Mori K."/>
            <person name="Kadooka C."/>
            <person name="Tanaka T."/>
        </authorList>
    </citation>
    <scope>NUCLEOTIDE SEQUENCE</scope>
    <source>
        <strain evidence="1">MK2</strain>
    </source>
</reference>
<accession>A0A7R7XC50</accession>
<dbReference type="GeneID" id="64968609"/>
<organism evidence="1 2">
    <name type="scientific">Aspergillus puulaauensis</name>
    <dbReference type="NCBI Taxonomy" id="1220207"/>
    <lineage>
        <taxon>Eukaryota</taxon>
        <taxon>Fungi</taxon>
        <taxon>Dikarya</taxon>
        <taxon>Ascomycota</taxon>
        <taxon>Pezizomycotina</taxon>
        <taxon>Eurotiomycetes</taxon>
        <taxon>Eurotiomycetidae</taxon>
        <taxon>Eurotiales</taxon>
        <taxon>Aspergillaceae</taxon>
        <taxon>Aspergillus</taxon>
    </lineage>
</organism>
<dbReference type="EMBL" id="AP024443">
    <property type="protein sequence ID" value="BCS18604.1"/>
    <property type="molecule type" value="Genomic_DNA"/>
</dbReference>
<dbReference type="Proteomes" id="UP000654913">
    <property type="component" value="Chromosome 1"/>
</dbReference>
<proteinExistence type="predicted"/>
<evidence type="ECO:0000313" key="2">
    <source>
        <dbReference type="Proteomes" id="UP000654913"/>
    </source>
</evidence>
<dbReference type="KEGG" id="apuu:APUU_11432A"/>
<gene>
    <name evidence="1" type="ORF">APUU_11432A</name>
</gene>
<reference evidence="1" key="1">
    <citation type="submission" date="2021-01" db="EMBL/GenBank/DDBJ databases">
        <authorList>
            <consortium name="Aspergillus puulaauensis MK2 genome sequencing consortium"/>
            <person name="Kazuki M."/>
            <person name="Futagami T."/>
        </authorList>
    </citation>
    <scope>NUCLEOTIDE SEQUENCE</scope>
    <source>
        <strain evidence="1">MK2</strain>
    </source>
</reference>
<dbReference type="AlphaFoldDB" id="A0A7R7XC50"/>
<keyword evidence="2" id="KW-1185">Reference proteome</keyword>
<protein>
    <submittedName>
        <fullName evidence="1">Uncharacterized protein</fullName>
    </submittedName>
</protein>
<dbReference type="RefSeq" id="XP_041550798.1">
    <property type="nucleotide sequence ID" value="XM_041697522.1"/>
</dbReference>
<evidence type="ECO:0000313" key="1">
    <source>
        <dbReference type="EMBL" id="BCS18604.1"/>
    </source>
</evidence>